<dbReference type="Gene3D" id="3.40.50.300">
    <property type="entry name" value="P-loop containing nucleotide triphosphate hydrolases"/>
    <property type="match status" value="1"/>
</dbReference>
<dbReference type="AlphaFoldDB" id="K4RGK7"/>
<gene>
    <name evidence="2" type="ORF">BN159_0008</name>
    <name evidence="3" type="ORF">BN159_8497</name>
</gene>
<dbReference type="EMBL" id="HE971709">
    <property type="protein sequence ID" value="CCK24387.1"/>
    <property type="molecule type" value="Genomic_DNA"/>
</dbReference>
<dbReference type="EMBL" id="HE971709">
    <property type="protein sequence ID" value="CCK32875.1"/>
    <property type="molecule type" value="Genomic_DNA"/>
</dbReference>
<evidence type="ECO:0000259" key="1">
    <source>
        <dbReference type="Pfam" id="PF01695"/>
    </source>
</evidence>
<evidence type="ECO:0000313" key="3">
    <source>
        <dbReference type="EMBL" id="CCK32875.1"/>
    </source>
</evidence>
<reference evidence="3 4" key="1">
    <citation type="journal article" date="2012" name="J. Bacteriol.">
        <title>Genome sequence of the bacterium Streptomyces davawensis JCM 4913 and heterologous production of the unique antibiotic roseoflavin.</title>
        <authorList>
            <person name="Jankowitsch F."/>
            <person name="Schwarz J."/>
            <person name="Ruckert C."/>
            <person name="Gust B."/>
            <person name="Szczepanowski R."/>
            <person name="Blom J."/>
            <person name="Pelzer S."/>
            <person name="Kalinowski J."/>
            <person name="Mack M."/>
        </authorList>
    </citation>
    <scope>NUCLEOTIDE SEQUENCE [LARGE SCALE GENOMIC DNA]</scope>
    <source>
        <strain evidence="4">DSM 101723 / JCM 4913 / KCC S-0913 / 768</strain>
        <strain evidence="3">JCM 4913</strain>
    </source>
</reference>
<dbReference type="PANTHER" id="PTHR30050:SF4">
    <property type="entry name" value="ATP-BINDING PROTEIN RV3427C IN INSERTION SEQUENCE-RELATED"/>
    <property type="match status" value="1"/>
</dbReference>
<dbReference type="InterPro" id="IPR002611">
    <property type="entry name" value="IstB_ATP-bd"/>
</dbReference>
<dbReference type="Proteomes" id="UP000008043">
    <property type="component" value="Chromosome"/>
</dbReference>
<dbReference type="CDD" id="cd00009">
    <property type="entry name" value="AAA"/>
    <property type="match status" value="1"/>
</dbReference>
<dbReference type="GO" id="GO:0006260">
    <property type="term" value="P:DNA replication"/>
    <property type="evidence" value="ECO:0007669"/>
    <property type="project" value="TreeGrafter"/>
</dbReference>
<organism evidence="3 4">
    <name type="scientific">Streptomyces davaonensis (strain DSM 101723 / JCM 4913 / KCC S-0913 / 768)</name>
    <dbReference type="NCBI Taxonomy" id="1214101"/>
    <lineage>
        <taxon>Bacteria</taxon>
        <taxon>Bacillati</taxon>
        <taxon>Actinomycetota</taxon>
        <taxon>Actinomycetes</taxon>
        <taxon>Kitasatosporales</taxon>
        <taxon>Streptomycetaceae</taxon>
        <taxon>Streptomyces</taxon>
    </lineage>
</organism>
<dbReference type="SUPFAM" id="SSF52540">
    <property type="entry name" value="P-loop containing nucleoside triphosphate hydrolases"/>
    <property type="match status" value="1"/>
</dbReference>
<protein>
    <submittedName>
        <fullName evidence="3">IstB ATP binding domain-containing protein</fullName>
    </submittedName>
</protein>
<evidence type="ECO:0000313" key="4">
    <source>
        <dbReference type="Proteomes" id="UP000008043"/>
    </source>
</evidence>
<accession>K4RGK7</accession>
<feature type="domain" description="IstB-like ATP-binding" evidence="1">
    <location>
        <begin position="10"/>
        <end position="160"/>
    </location>
</feature>
<keyword evidence="4" id="KW-1185">Reference proteome</keyword>
<name>K4RGK7_STRDJ</name>
<sequence length="170" mass="18289">MSDKPAATPDGCDWITKGYPLCLIGDSGTGKSHLLIGLGTAAAMAGYRVRCTTAAALVNERVEAADDKQLGKTIARYGRVDLSGIDELGYLELDRRGAEMLFQVLTERGEKNSIAIASNEAITGWSKTFTDPRLCAAVVDRLTFNATLIETGTESYRLARTKANKTNGLR</sequence>
<dbReference type="KEGG" id="sdv:BN159_0008"/>
<dbReference type="Pfam" id="PF01695">
    <property type="entry name" value="IstB_IS21"/>
    <property type="match status" value="1"/>
</dbReference>
<dbReference type="eggNOG" id="COG1484">
    <property type="taxonomic scope" value="Bacteria"/>
</dbReference>
<dbReference type="PANTHER" id="PTHR30050">
    <property type="entry name" value="CHROMOSOMAL REPLICATION INITIATOR PROTEIN DNAA"/>
    <property type="match status" value="1"/>
</dbReference>
<dbReference type="KEGG" id="sdv:BN159_8497"/>
<dbReference type="GO" id="GO:0005524">
    <property type="term" value="F:ATP binding"/>
    <property type="evidence" value="ECO:0007669"/>
    <property type="project" value="InterPro"/>
</dbReference>
<proteinExistence type="predicted"/>
<dbReference type="STRING" id="1214101.BN159_0008"/>
<dbReference type="InterPro" id="IPR027417">
    <property type="entry name" value="P-loop_NTPase"/>
</dbReference>
<dbReference type="PATRIC" id="fig|1214101.3.peg.7"/>
<dbReference type="HOGENOM" id="CLU_062999_8_0_11"/>
<evidence type="ECO:0000313" key="2">
    <source>
        <dbReference type="EMBL" id="CCK24387.1"/>
    </source>
</evidence>